<keyword evidence="1" id="KW-0233">DNA recombination</keyword>
<keyword evidence="1" id="KW-0234">DNA repair</keyword>
<dbReference type="KEGG" id="adu:107484227"/>
<keyword evidence="1" id="KW-0067">ATP-binding</keyword>
<evidence type="ECO:0000313" key="4">
    <source>
        <dbReference type="RefSeq" id="XP_015960331.1"/>
    </source>
</evidence>
<keyword evidence="1" id="KW-0547">Nucleotide-binding</keyword>
<dbReference type="Pfam" id="PF05970">
    <property type="entry name" value="PIF1"/>
    <property type="match status" value="1"/>
</dbReference>
<comment type="similarity">
    <text evidence="1">Belongs to the helicase family.</text>
</comment>
<dbReference type="OrthoDB" id="1709335at2759"/>
<feature type="domain" description="DNA helicase Pif1-like DEAD-box helicase" evidence="2">
    <location>
        <begin position="1"/>
        <end position="131"/>
    </location>
</feature>
<evidence type="ECO:0000256" key="1">
    <source>
        <dbReference type="RuleBase" id="RU363044"/>
    </source>
</evidence>
<gene>
    <name evidence="4" type="primary">LOC107484227</name>
</gene>
<dbReference type="Proteomes" id="UP000515211">
    <property type="component" value="Chromosome 4"/>
</dbReference>
<sequence length="276" mass="31098">MNKDQRKSFDVIINAINGNQGGFFFVYGYGGTGNTFLYNTLSAALRSKGKIVLNVASSGIASLLLPNGRTVQLRFKIPLDLNEDSVCCIKQGTSLSKLVCRAKLIIWNEAPMLNKMCYEALDRCLRDIVRQILPVIPMGSRQDIIQAAINSSYLWQHCNILRLTINMRLTVRATYTSLIDVSHFASWLLDIGDGIARDSTDGESIVVMPDEIIIQDFDQLVDFVYRKLLVNINNTSFFKVHSILVPTLEVVNDVNYYNATCGCRCENLFKLRYFVS</sequence>
<dbReference type="GO" id="GO:0016787">
    <property type="term" value="F:hydrolase activity"/>
    <property type="evidence" value="ECO:0007669"/>
    <property type="project" value="UniProtKB-KW"/>
</dbReference>
<dbReference type="EC" id="5.6.2.3" evidence="1"/>
<dbReference type="PANTHER" id="PTHR10492">
    <property type="match status" value="1"/>
</dbReference>
<evidence type="ECO:0000259" key="2">
    <source>
        <dbReference type="Pfam" id="PF05970"/>
    </source>
</evidence>
<keyword evidence="1" id="KW-0227">DNA damage</keyword>
<reference evidence="3" key="1">
    <citation type="journal article" date="2016" name="Nat. Genet.">
        <title>The genome sequences of Arachis duranensis and Arachis ipaensis, the diploid ancestors of cultivated peanut.</title>
        <authorList>
            <person name="Bertioli D.J."/>
            <person name="Cannon S.B."/>
            <person name="Froenicke L."/>
            <person name="Huang G."/>
            <person name="Farmer A.D."/>
            <person name="Cannon E.K."/>
            <person name="Liu X."/>
            <person name="Gao D."/>
            <person name="Clevenger J."/>
            <person name="Dash S."/>
            <person name="Ren L."/>
            <person name="Moretzsohn M.C."/>
            <person name="Shirasawa K."/>
            <person name="Huang W."/>
            <person name="Vidigal B."/>
            <person name="Abernathy B."/>
            <person name="Chu Y."/>
            <person name="Niederhuth C.E."/>
            <person name="Umale P."/>
            <person name="Araujo A.C."/>
            <person name="Kozik A."/>
            <person name="Kim K.D."/>
            <person name="Burow M.D."/>
            <person name="Varshney R.K."/>
            <person name="Wang X."/>
            <person name="Zhang X."/>
            <person name="Barkley N."/>
            <person name="Guimaraes P.M."/>
            <person name="Isobe S."/>
            <person name="Guo B."/>
            <person name="Liao B."/>
            <person name="Stalker H.T."/>
            <person name="Schmitz R.J."/>
            <person name="Scheffler B.E."/>
            <person name="Leal-Bertioli S.C."/>
            <person name="Xun X."/>
            <person name="Jackson S.A."/>
            <person name="Michelmore R."/>
            <person name="Ozias-Akins P."/>
        </authorList>
    </citation>
    <scope>NUCLEOTIDE SEQUENCE [LARGE SCALE GENOMIC DNA]</scope>
    <source>
        <strain evidence="3">cv. V14167</strain>
    </source>
</reference>
<dbReference type="InterPro" id="IPR027417">
    <property type="entry name" value="P-loop_NTPase"/>
</dbReference>
<dbReference type="GO" id="GO:0000723">
    <property type="term" value="P:telomere maintenance"/>
    <property type="evidence" value="ECO:0007669"/>
    <property type="project" value="InterPro"/>
</dbReference>
<dbReference type="InterPro" id="IPR010285">
    <property type="entry name" value="DNA_helicase_pif1-like_DEAD"/>
</dbReference>
<keyword evidence="1" id="KW-0347">Helicase</keyword>
<proteinExistence type="inferred from homology"/>
<evidence type="ECO:0000313" key="3">
    <source>
        <dbReference type="Proteomes" id="UP000515211"/>
    </source>
</evidence>
<comment type="cofactor">
    <cofactor evidence="1">
        <name>Mg(2+)</name>
        <dbReference type="ChEBI" id="CHEBI:18420"/>
    </cofactor>
</comment>
<comment type="catalytic activity">
    <reaction evidence="1">
        <text>ATP + H2O = ADP + phosphate + H(+)</text>
        <dbReference type="Rhea" id="RHEA:13065"/>
        <dbReference type="ChEBI" id="CHEBI:15377"/>
        <dbReference type="ChEBI" id="CHEBI:15378"/>
        <dbReference type="ChEBI" id="CHEBI:30616"/>
        <dbReference type="ChEBI" id="CHEBI:43474"/>
        <dbReference type="ChEBI" id="CHEBI:456216"/>
        <dbReference type="EC" id="5.6.2.3"/>
    </reaction>
</comment>
<dbReference type="GO" id="GO:0005524">
    <property type="term" value="F:ATP binding"/>
    <property type="evidence" value="ECO:0007669"/>
    <property type="project" value="UniProtKB-KW"/>
</dbReference>
<dbReference type="GeneID" id="107484227"/>
<dbReference type="GO" id="GO:0043139">
    <property type="term" value="F:5'-3' DNA helicase activity"/>
    <property type="evidence" value="ECO:0007669"/>
    <property type="project" value="UniProtKB-EC"/>
</dbReference>
<dbReference type="SUPFAM" id="SSF52540">
    <property type="entry name" value="P-loop containing nucleoside triphosphate hydrolases"/>
    <property type="match status" value="1"/>
</dbReference>
<accession>A0A6P4D6Z9</accession>
<dbReference type="PANTHER" id="PTHR10492:SF101">
    <property type="entry name" value="ATP-DEPENDENT DNA HELICASE"/>
    <property type="match status" value="1"/>
</dbReference>
<keyword evidence="3" id="KW-1185">Reference proteome</keyword>
<dbReference type="AlphaFoldDB" id="A0A6P4D6Z9"/>
<keyword evidence="1" id="KW-0378">Hydrolase</keyword>
<organism evidence="3 4">
    <name type="scientific">Arachis duranensis</name>
    <name type="common">Wild peanut</name>
    <dbReference type="NCBI Taxonomy" id="130453"/>
    <lineage>
        <taxon>Eukaryota</taxon>
        <taxon>Viridiplantae</taxon>
        <taxon>Streptophyta</taxon>
        <taxon>Embryophyta</taxon>
        <taxon>Tracheophyta</taxon>
        <taxon>Spermatophyta</taxon>
        <taxon>Magnoliopsida</taxon>
        <taxon>eudicotyledons</taxon>
        <taxon>Gunneridae</taxon>
        <taxon>Pentapetalae</taxon>
        <taxon>rosids</taxon>
        <taxon>fabids</taxon>
        <taxon>Fabales</taxon>
        <taxon>Fabaceae</taxon>
        <taxon>Papilionoideae</taxon>
        <taxon>50 kb inversion clade</taxon>
        <taxon>dalbergioids sensu lato</taxon>
        <taxon>Dalbergieae</taxon>
        <taxon>Pterocarpus clade</taxon>
        <taxon>Arachis</taxon>
    </lineage>
</organism>
<dbReference type="GO" id="GO:0006281">
    <property type="term" value="P:DNA repair"/>
    <property type="evidence" value="ECO:0007669"/>
    <property type="project" value="UniProtKB-KW"/>
</dbReference>
<dbReference type="RefSeq" id="XP_015960331.1">
    <property type="nucleotide sequence ID" value="XM_016104845.1"/>
</dbReference>
<dbReference type="GO" id="GO:0006310">
    <property type="term" value="P:DNA recombination"/>
    <property type="evidence" value="ECO:0007669"/>
    <property type="project" value="UniProtKB-KW"/>
</dbReference>
<reference evidence="4" key="2">
    <citation type="submission" date="2025-08" db="UniProtKB">
        <authorList>
            <consortium name="RefSeq"/>
        </authorList>
    </citation>
    <scope>IDENTIFICATION</scope>
    <source>
        <tissue evidence="4">Whole plant</tissue>
    </source>
</reference>
<name>A0A6P4D6Z9_ARADU</name>
<dbReference type="Gene3D" id="3.40.50.300">
    <property type="entry name" value="P-loop containing nucleotide triphosphate hydrolases"/>
    <property type="match status" value="1"/>
</dbReference>
<protein>
    <recommendedName>
        <fullName evidence="1">ATP-dependent DNA helicase</fullName>
        <ecNumber evidence="1">5.6.2.3</ecNumber>
    </recommendedName>
</protein>